<reference evidence="2 3" key="1">
    <citation type="journal article" date="2017" name="Int. J. Parasitol.">
        <title>The genome of the protozoan parasite Cystoisospora suis and a reverse vaccinology approach to identify vaccine candidates.</title>
        <authorList>
            <person name="Palmieri N."/>
            <person name="Shrestha A."/>
            <person name="Ruttkowski B."/>
            <person name="Beck T."/>
            <person name="Vogl C."/>
            <person name="Tomley F."/>
            <person name="Blake D.P."/>
            <person name="Joachim A."/>
        </authorList>
    </citation>
    <scope>NUCLEOTIDE SEQUENCE [LARGE SCALE GENOMIC DNA]</scope>
    <source>
        <strain evidence="2 3">Wien I</strain>
    </source>
</reference>
<keyword evidence="3" id="KW-1185">Reference proteome</keyword>
<keyword evidence="1" id="KW-1133">Transmembrane helix</keyword>
<evidence type="ECO:0000313" key="2">
    <source>
        <dbReference type="EMBL" id="PHJ20102.1"/>
    </source>
</evidence>
<evidence type="ECO:0000313" key="3">
    <source>
        <dbReference type="Proteomes" id="UP000221165"/>
    </source>
</evidence>
<dbReference type="GeneID" id="94429447"/>
<keyword evidence="1 2" id="KW-0812">Transmembrane</keyword>
<keyword evidence="1" id="KW-0472">Membrane</keyword>
<dbReference type="Proteomes" id="UP000221165">
    <property type="component" value="Unassembled WGS sequence"/>
</dbReference>
<proteinExistence type="predicted"/>
<evidence type="ECO:0000256" key="1">
    <source>
        <dbReference type="SAM" id="Phobius"/>
    </source>
</evidence>
<gene>
    <name evidence="2" type="ORF">CSUI_006071</name>
</gene>
<organism evidence="2 3">
    <name type="scientific">Cystoisospora suis</name>
    <dbReference type="NCBI Taxonomy" id="483139"/>
    <lineage>
        <taxon>Eukaryota</taxon>
        <taxon>Sar</taxon>
        <taxon>Alveolata</taxon>
        <taxon>Apicomplexa</taxon>
        <taxon>Conoidasida</taxon>
        <taxon>Coccidia</taxon>
        <taxon>Eucoccidiorida</taxon>
        <taxon>Eimeriorina</taxon>
        <taxon>Sarcocystidae</taxon>
        <taxon>Cystoisospora</taxon>
    </lineage>
</organism>
<dbReference type="OrthoDB" id="346528at2759"/>
<comment type="caution">
    <text evidence="2">The sequence shown here is derived from an EMBL/GenBank/DDBJ whole genome shotgun (WGS) entry which is preliminary data.</text>
</comment>
<feature type="transmembrane region" description="Helical" evidence="1">
    <location>
        <begin position="158"/>
        <end position="177"/>
    </location>
</feature>
<name>A0A2C6KVD4_9APIC</name>
<dbReference type="AlphaFoldDB" id="A0A2C6KVD4"/>
<dbReference type="RefSeq" id="XP_067921793.1">
    <property type="nucleotide sequence ID" value="XM_068066236.1"/>
</dbReference>
<dbReference type="EMBL" id="MIGC01003025">
    <property type="protein sequence ID" value="PHJ20102.1"/>
    <property type="molecule type" value="Genomic_DNA"/>
</dbReference>
<protein>
    <submittedName>
        <fullName evidence="2">Transmembrane</fullName>
    </submittedName>
</protein>
<accession>A0A2C6KVD4</accession>
<dbReference type="VEuPathDB" id="ToxoDB:CSUI_006071"/>
<sequence>MSAKSCSNVFSSFPSLRATALLFRQPLPLFPRRAYCTTTSTFVSILDKRNPSGAGVFFFHTTSPSYSPLYGARLGSHGGRAGSHLSTRGMGGRLPLLADGCTGIMQQCRFLGNKVSGPQLDLFDPKSINLKEEAKYVCRFFSQPALSYLDFKQGCCSLRVFLFLGLMGAVSLDLLLFHPPKSTYWNR</sequence>